<dbReference type="SMART" id="SM00984">
    <property type="entry name" value="UDPG_MGDP_dh_C"/>
    <property type="match status" value="1"/>
</dbReference>
<dbReference type="Proteomes" id="UP000230790">
    <property type="component" value="Unassembled WGS sequence"/>
</dbReference>
<dbReference type="GO" id="GO:0016628">
    <property type="term" value="F:oxidoreductase activity, acting on the CH-CH group of donors, NAD or NADP as acceptor"/>
    <property type="evidence" value="ECO:0007669"/>
    <property type="project" value="InterPro"/>
</dbReference>
<sequence>MGKSGSGPAAQRAPTRAVAYRTDQRIAVLGLGYVGLPLAIAFAKAGRNVLGVDVDARKVAQLNAGVSHIADVPSDDVAQVVQAGAFAATVNYDALRDRDVIFICVPTPFDAMRAPDLSYVVSAVEGIQPCLSRGQLVILQSTTYPGTTQEIVQPILERSGLKAGVDFDLAFCPERIDPGRTDWTVANTPRVVGGVTPEGTQRAAVVLGALGAPVHCVSSPRVAEMTKLLENIFRSVNIALVNELALLSERMGIDIWEVIEAAKTKPFGFMPFTPGAGVGGHCIGVDPYYLSWKAREYDFYTRFIELAAEMNQSMPFHVLDLIEQALDRVHIALCDATVMVLGVAFKRDVDDPRNSPAERVIELLLRRGAKVTYHDPYVPRFHVGGSVFYRKPVELLSQPLSESNLHRVHCAVIVTGHRAVDYGFVVRTVPAVVDCCNATAAVDGDKRHVVRLGVGR</sequence>
<dbReference type="InterPro" id="IPR036291">
    <property type="entry name" value="NAD(P)-bd_dom_sf"/>
</dbReference>
<dbReference type="InterPro" id="IPR014026">
    <property type="entry name" value="UDP-Glc/GDP-Man_DH_dimer"/>
</dbReference>
<evidence type="ECO:0000313" key="6">
    <source>
        <dbReference type="Proteomes" id="UP000230790"/>
    </source>
</evidence>
<dbReference type="EMBL" id="PGTN01000021">
    <property type="protein sequence ID" value="PJF48215.1"/>
    <property type="molecule type" value="Genomic_DNA"/>
</dbReference>
<dbReference type="Pfam" id="PF00984">
    <property type="entry name" value="UDPG_MGDP_dh"/>
    <property type="match status" value="1"/>
</dbReference>
<accession>A0A2M8QEH6</accession>
<dbReference type="SUPFAM" id="SSF48179">
    <property type="entry name" value="6-phosphogluconate dehydrogenase C-terminal domain-like"/>
    <property type="match status" value="1"/>
</dbReference>
<evidence type="ECO:0000256" key="1">
    <source>
        <dbReference type="ARBA" id="ARBA00023002"/>
    </source>
</evidence>
<dbReference type="InterPro" id="IPR001732">
    <property type="entry name" value="UDP-Glc/GDP-Man_DH_N"/>
</dbReference>
<reference evidence="5 6" key="1">
    <citation type="submission" date="2017-11" db="EMBL/GenBank/DDBJ databases">
        <title>Evolution of Phototrophy in the Chloroflexi Phylum Driven by Horizontal Gene Transfer.</title>
        <authorList>
            <person name="Ward L.M."/>
            <person name="Hemp J."/>
            <person name="Shih P.M."/>
            <person name="Mcglynn S.E."/>
            <person name="Fischer W."/>
        </authorList>
    </citation>
    <scope>NUCLEOTIDE SEQUENCE [LARGE SCALE GENOMIC DNA]</scope>
    <source>
        <strain evidence="5">JP3_7</strain>
    </source>
</reference>
<dbReference type="PIRSF" id="PIRSF000124">
    <property type="entry name" value="UDPglc_GDPman_dh"/>
    <property type="match status" value="1"/>
</dbReference>
<dbReference type="InterPro" id="IPR017476">
    <property type="entry name" value="UDP-Glc/GDP-Man"/>
</dbReference>
<gene>
    <name evidence="5" type="ORF">CUN48_04685</name>
</gene>
<dbReference type="Pfam" id="PF03720">
    <property type="entry name" value="UDPG_MGDP_dh_C"/>
    <property type="match status" value="1"/>
</dbReference>
<dbReference type="GO" id="GO:0016616">
    <property type="term" value="F:oxidoreductase activity, acting on the CH-OH group of donors, NAD or NADP as acceptor"/>
    <property type="evidence" value="ECO:0007669"/>
    <property type="project" value="InterPro"/>
</dbReference>
<evidence type="ECO:0000259" key="4">
    <source>
        <dbReference type="SMART" id="SM00984"/>
    </source>
</evidence>
<protein>
    <recommendedName>
        <fullName evidence="4">UDP-glucose/GDP-mannose dehydrogenase C-terminal domain-containing protein</fullName>
    </recommendedName>
</protein>
<keyword evidence="2" id="KW-0520">NAD</keyword>
<dbReference type="PIRSF" id="PIRSF500136">
    <property type="entry name" value="UDP_ManNAc_DH"/>
    <property type="match status" value="1"/>
</dbReference>
<dbReference type="PANTHER" id="PTHR43491:SF1">
    <property type="entry name" value="UDP-N-ACETYL-D-MANNOSAMINE DEHYDROGENASE"/>
    <property type="match status" value="1"/>
</dbReference>
<name>A0A2M8QEH6_9CHLR</name>
<comment type="caution">
    <text evidence="5">The sequence shown here is derived from an EMBL/GenBank/DDBJ whole genome shotgun (WGS) entry which is preliminary data.</text>
</comment>
<evidence type="ECO:0000256" key="3">
    <source>
        <dbReference type="PIRNR" id="PIRNR000124"/>
    </source>
</evidence>
<dbReference type="InterPro" id="IPR028359">
    <property type="entry name" value="UDP_ManNAc/GlcNAc_DH"/>
</dbReference>
<feature type="domain" description="UDP-glucose/GDP-mannose dehydrogenase C-terminal" evidence="4">
    <location>
        <begin position="339"/>
        <end position="441"/>
    </location>
</feature>
<keyword evidence="1" id="KW-0560">Oxidoreductase</keyword>
<dbReference type="InterPro" id="IPR014027">
    <property type="entry name" value="UDP-Glc/GDP-Man_DH_C"/>
</dbReference>
<dbReference type="NCBIfam" id="TIGR03026">
    <property type="entry name" value="NDP-sugDHase"/>
    <property type="match status" value="1"/>
</dbReference>
<proteinExistence type="inferred from homology"/>
<dbReference type="GO" id="GO:0051287">
    <property type="term" value="F:NAD binding"/>
    <property type="evidence" value="ECO:0007669"/>
    <property type="project" value="InterPro"/>
</dbReference>
<dbReference type="InterPro" id="IPR036220">
    <property type="entry name" value="UDP-Glc/GDP-Man_DH_C_sf"/>
</dbReference>
<dbReference type="Gene3D" id="3.40.50.720">
    <property type="entry name" value="NAD(P)-binding Rossmann-like Domain"/>
    <property type="match status" value="2"/>
</dbReference>
<dbReference type="GO" id="GO:0000271">
    <property type="term" value="P:polysaccharide biosynthetic process"/>
    <property type="evidence" value="ECO:0007669"/>
    <property type="project" value="InterPro"/>
</dbReference>
<dbReference type="AlphaFoldDB" id="A0A2M8QEH6"/>
<evidence type="ECO:0000313" key="5">
    <source>
        <dbReference type="EMBL" id="PJF48215.1"/>
    </source>
</evidence>
<evidence type="ECO:0000256" key="2">
    <source>
        <dbReference type="ARBA" id="ARBA00023027"/>
    </source>
</evidence>
<dbReference type="SUPFAM" id="SSF51735">
    <property type="entry name" value="NAD(P)-binding Rossmann-fold domains"/>
    <property type="match status" value="1"/>
</dbReference>
<dbReference type="Pfam" id="PF03721">
    <property type="entry name" value="UDPG_MGDP_dh_N"/>
    <property type="match status" value="1"/>
</dbReference>
<comment type="similarity">
    <text evidence="3">Belongs to the UDP-glucose/GDP-mannose dehydrogenase family.</text>
</comment>
<organism evidence="5 6">
    <name type="scientific">Candidatus Thermofonsia Clade 3 bacterium</name>
    <dbReference type="NCBI Taxonomy" id="2364212"/>
    <lineage>
        <taxon>Bacteria</taxon>
        <taxon>Bacillati</taxon>
        <taxon>Chloroflexota</taxon>
        <taxon>Candidatus Thermofontia</taxon>
        <taxon>Candidatus Thermofonsia Clade 3</taxon>
    </lineage>
</organism>
<dbReference type="SUPFAM" id="SSF52413">
    <property type="entry name" value="UDP-glucose/GDP-mannose dehydrogenase C-terminal domain"/>
    <property type="match status" value="1"/>
</dbReference>
<dbReference type="InterPro" id="IPR008927">
    <property type="entry name" value="6-PGluconate_DH-like_C_sf"/>
</dbReference>
<dbReference type="PANTHER" id="PTHR43491">
    <property type="entry name" value="UDP-N-ACETYL-D-MANNOSAMINE DEHYDROGENASE"/>
    <property type="match status" value="1"/>
</dbReference>